<evidence type="ECO:0000256" key="1">
    <source>
        <dbReference type="SAM" id="SignalP"/>
    </source>
</evidence>
<dbReference type="Proteomes" id="UP000366872">
    <property type="component" value="Unassembled WGS sequence"/>
</dbReference>
<protein>
    <recommendedName>
        <fullName evidence="4">Fibronectin type-III domain-containing protein</fullName>
    </recommendedName>
</protein>
<reference evidence="2 3" key="1">
    <citation type="submission" date="2019-04" db="EMBL/GenBank/DDBJ databases">
        <authorList>
            <person name="Van Vliet M D."/>
        </authorList>
    </citation>
    <scope>NUCLEOTIDE SEQUENCE [LARGE SCALE GENOMIC DNA]</scope>
    <source>
        <strain evidence="2 3">F1</strain>
    </source>
</reference>
<sequence length="269" mass="30078">MKAKAALTAVLTIACTTVLHAQMVYIDSLESNGQLTATTPSNSHYSIEWASSLTPTAQWYRTWAELNNIPGTNMTVEVPMFYRVSCYTNGLIIDPTLDRTYTYQVTNSYGEVWGNDISTHGLTYLPALTNTFLLYSTTYSWSGDMPLGAKQGPDYGFVRITGDTMYLGDPKYTHEVIVWKRAPTGTTWTNGHNEVITVEGYENITVPAGTFTDCIRLHRKDLGSTGSETGHREWIKPGFMLVKEVRYSDFVDPPEAAPMVLELHSWSDD</sequence>
<evidence type="ECO:0000313" key="3">
    <source>
        <dbReference type="Proteomes" id="UP000366872"/>
    </source>
</evidence>
<evidence type="ECO:0000313" key="2">
    <source>
        <dbReference type="EMBL" id="VGO14439.1"/>
    </source>
</evidence>
<keyword evidence="1" id="KW-0732">Signal</keyword>
<evidence type="ECO:0008006" key="4">
    <source>
        <dbReference type="Google" id="ProtNLM"/>
    </source>
</evidence>
<dbReference type="PROSITE" id="PS51257">
    <property type="entry name" value="PROKAR_LIPOPROTEIN"/>
    <property type="match status" value="1"/>
</dbReference>
<dbReference type="AlphaFoldDB" id="A0A6C2U3Q9"/>
<accession>A0A6C2U3Q9</accession>
<keyword evidence="3" id="KW-1185">Reference proteome</keyword>
<dbReference type="EMBL" id="CAAHFG010000001">
    <property type="protein sequence ID" value="VGO14439.1"/>
    <property type="molecule type" value="Genomic_DNA"/>
</dbReference>
<proteinExistence type="predicted"/>
<dbReference type="Gene3D" id="2.40.360.20">
    <property type="match status" value="1"/>
</dbReference>
<gene>
    <name evidence="2" type="ORF">PDESU_03000</name>
</gene>
<feature type="signal peptide" evidence="1">
    <location>
        <begin position="1"/>
        <end position="21"/>
    </location>
</feature>
<organism evidence="2 3">
    <name type="scientific">Pontiella desulfatans</name>
    <dbReference type="NCBI Taxonomy" id="2750659"/>
    <lineage>
        <taxon>Bacteria</taxon>
        <taxon>Pseudomonadati</taxon>
        <taxon>Kiritimatiellota</taxon>
        <taxon>Kiritimatiellia</taxon>
        <taxon>Kiritimatiellales</taxon>
        <taxon>Pontiellaceae</taxon>
        <taxon>Pontiella</taxon>
    </lineage>
</organism>
<feature type="chain" id="PRO_5025605580" description="Fibronectin type-III domain-containing protein" evidence="1">
    <location>
        <begin position="22"/>
        <end position="269"/>
    </location>
</feature>
<name>A0A6C2U3Q9_PONDE</name>
<dbReference type="RefSeq" id="WP_136079921.1">
    <property type="nucleotide sequence ID" value="NZ_CAAHFG010000001.1"/>
</dbReference>